<evidence type="ECO:0000313" key="2">
    <source>
        <dbReference type="EMBL" id="OGD87667.1"/>
    </source>
</evidence>
<dbReference type="InterPro" id="IPR052339">
    <property type="entry name" value="Fe-S_Maturation_MIP18"/>
</dbReference>
<dbReference type="AlphaFoldDB" id="A0A1F5G731"/>
<evidence type="ECO:0000313" key="3">
    <source>
        <dbReference type="Proteomes" id="UP000177369"/>
    </source>
</evidence>
<dbReference type="Proteomes" id="UP000177369">
    <property type="component" value="Unassembled WGS sequence"/>
</dbReference>
<accession>A0A1F5G731</accession>
<comment type="caution">
    <text evidence="2">The sequence shown here is derived from an EMBL/GenBank/DDBJ whole genome shotgun (WGS) entry which is preliminary data.</text>
</comment>
<proteinExistence type="predicted"/>
<dbReference type="PANTHER" id="PTHR42831">
    <property type="entry name" value="FE-S PROTEIN MATURATION AUXILIARY FACTOR YITW"/>
    <property type="match status" value="1"/>
</dbReference>
<name>A0A1F5G731_9BACT</name>
<reference evidence="2 3" key="1">
    <citation type="journal article" date="2016" name="Nat. Commun.">
        <title>Thousands of microbial genomes shed light on interconnected biogeochemical processes in an aquifer system.</title>
        <authorList>
            <person name="Anantharaman K."/>
            <person name="Brown C.T."/>
            <person name="Hug L.A."/>
            <person name="Sharon I."/>
            <person name="Castelle C.J."/>
            <person name="Probst A.J."/>
            <person name="Thomas B.C."/>
            <person name="Singh A."/>
            <person name="Wilkins M.J."/>
            <person name="Karaoz U."/>
            <person name="Brodie E.L."/>
            <person name="Williams K.H."/>
            <person name="Hubbard S.S."/>
            <person name="Banfield J.F."/>
        </authorList>
    </citation>
    <scope>NUCLEOTIDE SEQUENCE [LARGE SCALE GENOMIC DNA]</scope>
</reference>
<dbReference type="Pfam" id="PF01883">
    <property type="entry name" value="FeS_assembly_P"/>
    <property type="match status" value="1"/>
</dbReference>
<dbReference type="Gene3D" id="3.30.300.130">
    <property type="entry name" value="Fe-S cluster assembly (FSCA)"/>
    <property type="match status" value="1"/>
</dbReference>
<feature type="domain" description="MIP18 family-like" evidence="1">
    <location>
        <begin position="6"/>
        <end position="77"/>
    </location>
</feature>
<dbReference type="EMBL" id="MFBD01000045">
    <property type="protein sequence ID" value="OGD87667.1"/>
    <property type="molecule type" value="Genomic_DNA"/>
</dbReference>
<dbReference type="STRING" id="1797714.A3D04_02255"/>
<gene>
    <name evidence="2" type="ORF">A3D04_02255</name>
</gene>
<dbReference type="InterPro" id="IPR034904">
    <property type="entry name" value="FSCA_dom_sf"/>
</dbReference>
<evidence type="ECO:0000259" key="1">
    <source>
        <dbReference type="Pfam" id="PF01883"/>
    </source>
</evidence>
<dbReference type="SUPFAM" id="SSF117916">
    <property type="entry name" value="Fe-S cluster assembly (FSCA) domain-like"/>
    <property type="match status" value="1"/>
</dbReference>
<dbReference type="InterPro" id="IPR002744">
    <property type="entry name" value="MIP18-like"/>
</dbReference>
<dbReference type="PANTHER" id="PTHR42831:SF1">
    <property type="entry name" value="FE-S PROTEIN MATURATION AUXILIARY FACTOR YITW"/>
    <property type="match status" value="1"/>
</dbReference>
<sequence>MAIPQNQVFEKLKQCIDPELGINIVDLGLVYSINIENSHVHILMTLTTPGCPLDSYFVKDITAKLKTIKEVKDVSVEMTFEPPWAPSKMSDESKDLLGFIN</sequence>
<protein>
    <recommendedName>
        <fullName evidence="1">MIP18 family-like domain-containing protein</fullName>
    </recommendedName>
</protein>
<organism evidence="2 3">
    <name type="scientific">Candidatus Curtissbacteria bacterium RIFCSPHIGHO2_02_FULL_40_16b</name>
    <dbReference type="NCBI Taxonomy" id="1797714"/>
    <lineage>
        <taxon>Bacteria</taxon>
        <taxon>Candidatus Curtissiibacteriota</taxon>
    </lineage>
</organism>